<dbReference type="PANTHER" id="PTHR45861:SF1">
    <property type="entry name" value="DNA POLYMERASE ALPHA CATALYTIC SUBUNIT"/>
    <property type="match status" value="1"/>
</dbReference>
<comment type="similarity">
    <text evidence="1">Belongs to the DNA polymerase type-B family.</text>
</comment>
<dbReference type="InterPro" id="IPR012337">
    <property type="entry name" value="RNaseH-like_sf"/>
</dbReference>
<dbReference type="Proteomes" id="UP000294530">
    <property type="component" value="Unassembled WGS sequence"/>
</dbReference>
<dbReference type="Gene3D" id="1.10.132.60">
    <property type="entry name" value="DNA polymerase family B, C-terminal domain"/>
    <property type="match status" value="1"/>
</dbReference>
<dbReference type="Pfam" id="PF00136">
    <property type="entry name" value="DNA_pol_B"/>
    <property type="match status" value="1"/>
</dbReference>
<name>A0A976FP61_BRELC</name>
<dbReference type="PRINTS" id="PR00106">
    <property type="entry name" value="DNAPOLB"/>
</dbReference>
<evidence type="ECO:0000259" key="6">
    <source>
        <dbReference type="Pfam" id="PF00136"/>
    </source>
</evidence>
<evidence type="ECO:0000256" key="2">
    <source>
        <dbReference type="ARBA" id="ARBA00012417"/>
    </source>
</evidence>
<dbReference type="KEGG" id="blac:94350761"/>
<dbReference type="InterPro" id="IPR043502">
    <property type="entry name" value="DNA/RNA_pol_sf"/>
</dbReference>
<dbReference type="InterPro" id="IPR042087">
    <property type="entry name" value="DNA_pol_B_thumb"/>
</dbReference>
<evidence type="ECO:0000256" key="3">
    <source>
        <dbReference type="ARBA" id="ARBA00022679"/>
    </source>
</evidence>
<proteinExistence type="inferred from homology"/>
<dbReference type="GO" id="GO:0003697">
    <property type="term" value="F:single-stranded DNA binding"/>
    <property type="evidence" value="ECO:0007669"/>
    <property type="project" value="TreeGrafter"/>
</dbReference>
<evidence type="ECO:0000256" key="5">
    <source>
        <dbReference type="ARBA" id="ARBA00022932"/>
    </source>
</evidence>
<dbReference type="InterPro" id="IPR006134">
    <property type="entry name" value="DNA-dir_DNA_pol_B_multi_dom"/>
</dbReference>
<dbReference type="InterPro" id="IPR023211">
    <property type="entry name" value="DNA_pol_palm_dom_sf"/>
</dbReference>
<dbReference type="GeneID" id="94350761"/>
<dbReference type="InterPro" id="IPR017964">
    <property type="entry name" value="DNA-dir_DNA_pol_B_CS"/>
</dbReference>
<dbReference type="AlphaFoldDB" id="A0A976FP61"/>
<dbReference type="Gene3D" id="3.90.1600.10">
    <property type="entry name" value="Palm domain of DNA polymerase"/>
    <property type="match status" value="1"/>
</dbReference>
<dbReference type="OrthoDB" id="6755010at2759"/>
<keyword evidence="5" id="KW-0239">DNA-directed DNA polymerase</keyword>
<dbReference type="EC" id="2.7.7.7" evidence="2"/>
<dbReference type="InterPro" id="IPR036397">
    <property type="entry name" value="RNaseH_sf"/>
</dbReference>
<dbReference type="GO" id="GO:1902975">
    <property type="term" value="P:mitotic DNA replication initiation"/>
    <property type="evidence" value="ECO:0007669"/>
    <property type="project" value="TreeGrafter"/>
</dbReference>
<dbReference type="PROSITE" id="PS00116">
    <property type="entry name" value="DNA_POLYMERASE_B"/>
    <property type="match status" value="1"/>
</dbReference>
<dbReference type="PANTHER" id="PTHR45861">
    <property type="entry name" value="DNA POLYMERASE ALPHA CATALYTIC SUBUNIT"/>
    <property type="match status" value="1"/>
</dbReference>
<dbReference type="GO" id="GO:0003887">
    <property type="term" value="F:DNA-directed DNA polymerase activity"/>
    <property type="evidence" value="ECO:0007669"/>
    <property type="project" value="UniProtKB-KW"/>
</dbReference>
<accession>A0A976FP61</accession>
<dbReference type="NCBIfam" id="TIGR00592">
    <property type="entry name" value="pol2"/>
    <property type="match status" value="1"/>
</dbReference>
<reference evidence="7 8" key="1">
    <citation type="journal article" date="2021" name="Genome Biol.">
        <title>AFLAP: assembly-free linkage analysis pipeline using k-mers from genome sequencing data.</title>
        <authorList>
            <person name="Fletcher K."/>
            <person name="Zhang L."/>
            <person name="Gil J."/>
            <person name="Han R."/>
            <person name="Cavanaugh K."/>
            <person name="Michelmore R."/>
        </authorList>
    </citation>
    <scope>NUCLEOTIDE SEQUENCE [LARGE SCALE GENOMIC DNA]</scope>
    <source>
        <strain evidence="7 8">SF5</strain>
    </source>
</reference>
<dbReference type="GO" id="GO:0000166">
    <property type="term" value="F:nucleotide binding"/>
    <property type="evidence" value="ECO:0007669"/>
    <property type="project" value="InterPro"/>
</dbReference>
<protein>
    <recommendedName>
        <fullName evidence="2">DNA-directed DNA polymerase</fullName>
        <ecNumber evidence="2">2.7.7.7</ecNumber>
    </recommendedName>
</protein>
<dbReference type="GO" id="GO:0003682">
    <property type="term" value="F:chromatin binding"/>
    <property type="evidence" value="ECO:0007669"/>
    <property type="project" value="TreeGrafter"/>
</dbReference>
<dbReference type="InterPro" id="IPR006172">
    <property type="entry name" value="DNA-dir_DNA_pol_B"/>
</dbReference>
<feature type="domain" description="DNA-directed DNA polymerase family B multifunctional" evidence="6">
    <location>
        <begin position="108"/>
        <end position="360"/>
    </location>
</feature>
<evidence type="ECO:0000313" key="7">
    <source>
        <dbReference type="EMBL" id="TDH70029.1"/>
    </source>
</evidence>
<keyword evidence="3" id="KW-0808">Transferase</keyword>
<dbReference type="Gene3D" id="1.10.287.690">
    <property type="entry name" value="Helix hairpin bin"/>
    <property type="match status" value="1"/>
</dbReference>
<dbReference type="Gene3D" id="3.30.420.10">
    <property type="entry name" value="Ribonuclease H-like superfamily/Ribonuclease H"/>
    <property type="match status" value="1"/>
</dbReference>
<evidence type="ECO:0000256" key="1">
    <source>
        <dbReference type="ARBA" id="ARBA00005755"/>
    </source>
</evidence>
<comment type="caution">
    <text evidence="7">The sequence shown here is derived from an EMBL/GenBank/DDBJ whole genome shotgun (WGS) entry which is preliminary data.</text>
</comment>
<gene>
    <name evidence="7" type="ORF">CCR75_007026</name>
</gene>
<dbReference type="SUPFAM" id="SSF56672">
    <property type="entry name" value="DNA/RNA polymerases"/>
    <property type="match status" value="1"/>
</dbReference>
<dbReference type="RefSeq" id="XP_067819528.1">
    <property type="nucleotide sequence ID" value="XM_067965090.1"/>
</dbReference>
<dbReference type="GO" id="GO:0006272">
    <property type="term" value="P:leading strand elongation"/>
    <property type="evidence" value="ECO:0007669"/>
    <property type="project" value="TreeGrafter"/>
</dbReference>
<dbReference type="GO" id="GO:0003688">
    <property type="term" value="F:DNA replication origin binding"/>
    <property type="evidence" value="ECO:0007669"/>
    <property type="project" value="TreeGrafter"/>
</dbReference>
<dbReference type="GO" id="GO:0005658">
    <property type="term" value="C:alpha DNA polymerase:primase complex"/>
    <property type="evidence" value="ECO:0007669"/>
    <property type="project" value="TreeGrafter"/>
</dbReference>
<keyword evidence="4" id="KW-0548">Nucleotidyltransferase</keyword>
<sequence>MTEIPQLLLNGPELFVKFLRHTLDDAMFVLHLMHKLEIVPLSKQLANLCGYLWTRTLEGNKRAEQIEYLLLHEFTHSKHKFIVPEKYKTRHEADKSSTKREASYAGGMEYNICFTTVERQITKDATGGSLKRKKTTISAIEDKEALNGKDATFEGAAFSDDSKIPSLPSSASKPGILPAVIKRLLDSRKQVKQQLQIELQAGNVEKAALLDVRQRAIKLTANSMYGCLGFRYSRLYAKPIAALITSTGRQTLQRAKEVAEHECGYDVIYGDTDSIMVDSRTENLDEAKRIGSDIQTQCNKHFKLLELEVDAIFKRLLLLNKKKYAALVLKEQPQCEPLFEKEVKGLDLVRRDWCVLSKPWEMRILILFVGKFP</sequence>
<evidence type="ECO:0000256" key="4">
    <source>
        <dbReference type="ARBA" id="ARBA00022695"/>
    </source>
</evidence>
<evidence type="ECO:0000313" key="8">
    <source>
        <dbReference type="Proteomes" id="UP000294530"/>
    </source>
</evidence>
<dbReference type="GO" id="GO:0006273">
    <property type="term" value="P:lagging strand elongation"/>
    <property type="evidence" value="ECO:0007669"/>
    <property type="project" value="TreeGrafter"/>
</dbReference>
<dbReference type="EMBL" id="SHOA02000019">
    <property type="protein sequence ID" value="TDH70029.1"/>
    <property type="molecule type" value="Genomic_DNA"/>
</dbReference>
<organism evidence="7 8">
    <name type="scientific">Bremia lactucae</name>
    <name type="common">Lettuce downy mildew</name>
    <dbReference type="NCBI Taxonomy" id="4779"/>
    <lineage>
        <taxon>Eukaryota</taxon>
        <taxon>Sar</taxon>
        <taxon>Stramenopiles</taxon>
        <taxon>Oomycota</taxon>
        <taxon>Peronosporomycetes</taxon>
        <taxon>Peronosporales</taxon>
        <taxon>Peronosporaceae</taxon>
        <taxon>Bremia</taxon>
    </lineage>
</organism>
<dbReference type="SUPFAM" id="SSF53098">
    <property type="entry name" value="Ribonuclease H-like"/>
    <property type="match status" value="1"/>
</dbReference>
<keyword evidence="8" id="KW-1185">Reference proteome</keyword>